<comment type="similarity">
    <text evidence="9">Belongs to the RuvB family.</text>
</comment>
<dbReference type="NCBIfam" id="NF000868">
    <property type="entry name" value="PRK00080.1"/>
    <property type="match status" value="1"/>
</dbReference>
<dbReference type="Pfam" id="PF17864">
    <property type="entry name" value="AAA_lid_4"/>
    <property type="match status" value="1"/>
</dbReference>
<evidence type="ECO:0000313" key="12">
    <source>
        <dbReference type="Proteomes" id="UP000034799"/>
    </source>
</evidence>
<dbReference type="InterPro" id="IPR036388">
    <property type="entry name" value="WH-like_DNA-bd_sf"/>
</dbReference>
<dbReference type="InterPro" id="IPR027417">
    <property type="entry name" value="P-loop_NTPase"/>
</dbReference>
<feature type="binding site" evidence="9">
    <location>
        <position position="81"/>
    </location>
    <ligand>
        <name>ATP</name>
        <dbReference type="ChEBI" id="CHEBI:30616"/>
    </ligand>
</feature>
<keyword evidence="2 9" id="KW-0547">Nucleotide-binding</keyword>
<evidence type="ECO:0000256" key="1">
    <source>
        <dbReference type="ARBA" id="ARBA00022490"/>
    </source>
</evidence>
<comment type="subcellular location">
    <subcellularLocation>
        <location evidence="9">Cytoplasm</location>
    </subcellularLocation>
</comment>
<dbReference type="PANTHER" id="PTHR42848:SF1">
    <property type="entry name" value="HOLLIDAY JUNCTION BRANCH MIGRATION COMPLEX SUBUNIT RUVB"/>
    <property type="match status" value="1"/>
</dbReference>
<dbReference type="GO" id="GO:0048476">
    <property type="term" value="C:Holliday junction resolvase complex"/>
    <property type="evidence" value="ECO:0007669"/>
    <property type="project" value="UniProtKB-UniRule"/>
</dbReference>
<dbReference type="PATRIC" id="fig|1619100.3.peg.343"/>
<dbReference type="InterPro" id="IPR003593">
    <property type="entry name" value="AAA+_ATPase"/>
</dbReference>
<gene>
    <name evidence="9" type="primary">ruvB</name>
    <name evidence="11" type="ORF">UT34_C0001G0338</name>
</gene>
<dbReference type="PANTHER" id="PTHR42848">
    <property type="match status" value="1"/>
</dbReference>
<dbReference type="InterPro" id="IPR036390">
    <property type="entry name" value="WH_DNA-bd_sf"/>
</dbReference>
<comment type="subunit">
    <text evidence="9">Homohexamer. Forms an RuvA(8)-RuvB(12)-Holliday junction (HJ) complex. HJ DNA is sandwiched between 2 RuvA tetramers; dsDNA enters through RuvA and exits via RuvB. An RuvB hexamer assembles on each DNA strand where it exits the tetramer. Each RuvB hexamer is contacted by two RuvA subunits (via domain III) on 2 adjacent RuvB subunits; this complex drives branch migration. In the full resolvosome a probable DNA-RuvA(4)-RuvB(12)-RuvC(2) complex forms which resolves the HJ.</text>
</comment>
<dbReference type="GO" id="GO:0009378">
    <property type="term" value="F:four-way junction helicase activity"/>
    <property type="evidence" value="ECO:0007669"/>
    <property type="project" value="InterPro"/>
</dbReference>
<dbReference type="NCBIfam" id="TIGR00635">
    <property type="entry name" value="ruvB"/>
    <property type="match status" value="1"/>
</dbReference>
<feature type="binding site" evidence="9">
    <location>
        <position position="82"/>
    </location>
    <ligand>
        <name>ATP</name>
        <dbReference type="ChEBI" id="CHEBI:30616"/>
    </ligand>
</feature>
<keyword evidence="1 9" id="KW-0963">Cytoplasm</keyword>
<evidence type="ECO:0000256" key="5">
    <source>
        <dbReference type="ARBA" id="ARBA00022840"/>
    </source>
</evidence>
<evidence type="ECO:0000256" key="7">
    <source>
        <dbReference type="ARBA" id="ARBA00023172"/>
    </source>
</evidence>
<comment type="caution">
    <text evidence="9">Lacks conserved residue(s) required for the propagation of feature annotation.</text>
</comment>
<feature type="binding site" evidence="9">
    <location>
        <position position="83"/>
    </location>
    <ligand>
        <name>ATP</name>
        <dbReference type="ChEBI" id="CHEBI:30616"/>
    </ligand>
</feature>
<feature type="region of interest" description="Head domain (RuvB-H)" evidence="9">
    <location>
        <begin position="272"/>
        <end position="352"/>
    </location>
</feature>
<dbReference type="GO" id="GO:0005524">
    <property type="term" value="F:ATP binding"/>
    <property type="evidence" value="ECO:0007669"/>
    <property type="project" value="UniProtKB-UniRule"/>
</dbReference>
<dbReference type="SUPFAM" id="SSF52540">
    <property type="entry name" value="P-loop containing nucleoside triphosphate hydrolases"/>
    <property type="match status" value="1"/>
</dbReference>
<keyword evidence="8 9" id="KW-0234">DNA repair</keyword>
<organism evidence="11 12">
    <name type="scientific">candidate division WS6 bacterium GW2011_GWF2_39_15</name>
    <dbReference type="NCBI Taxonomy" id="1619100"/>
    <lineage>
        <taxon>Bacteria</taxon>
        <taxon>Candidatus Dojkabacteria</taxon>
    </lineage>
</organism>
<evidence type="ECO:0000256" key="2">
    <source>
        <dbReference type="ARBA" id="ARBA00022741"/>
    </source>
</evidence>
<evidence type="ECO:0000256" key="3">
    <source>
        <dbReference type="ARBA" id="ARBA00022763"/>
    </source>
</evidence>
<reference evidence="11 12" key="1">
    <citation type="journal article" date="2015" name="Nature">
        <title>rRNA introns, odd ribosomes, and small enigmatic genomes across a large radiation of phyla.</title>
        <authorList>
            <person name="Brown C.T."/>
            <person name="Hug L.A."/>
            <person name="Thomas B.C."/>
            <person name="Sharon I."/>
            <person name="Castelle C.J."/>
            <person name="Singh A."/>
            <person name="Wilkins M.J."/>
            <person name="Williams K.H."/>
            <person name="Banfield J.F."/>
        </authorList>
    </citation>
    <scope>NUCLEOTIDE SEQUENCE [LARGE SCALE GENOMIC DNA]</scope>
</reference>
<feature type="binding site" evidence="9">
    <location>
        <position position="36"/>
    </location>
    <ligand>
        <name>ATP</name>
        <dbReference type="ChEBI" id="CHEBI:30616"/>
    </ligand>
</feature>
<dbReference type="GO" id="GO:0006281">
    <property type="term" value="P:DNA repair"/>
    <property type="evidence" value="ECO:0007669"/>
    <property type="project" value="UniProtKB-UniRule"/>
</dbReference>
<dbReference type="SUPFAM" id="SSF46785">
    <property type="entry name" value="Winged helix' DNA-binding domain"/>
    <property type="match status" value="1"/>
</dbReference>
<dbReference type="InterPro" id="IPR041445">
    <property type="entry name" value="AAA_lid_4"/>
</dbReference>
<dbReference type="Pfam" id="PF05496">
    <property type="entry name" value="RuvB_N"/>
    <property type="match status" value="1"/>
</dbReference>
<dbReference type="Gene3D" id="3.40.50.300">
    <property type="entry name" value="P-loop containing nucleotide triphosphate hydrolases"/>
    <property type="match status" value="1"/>
</dbReference>
<dbReference type="Gene3D" id="1.10.10.10">
    <property type="entry name" value="Winged helix-like DNA-binding domain superfamily/Winged helix DNA-binding domain"/>
    <property type="match status" value="1"/>
</dbReference>
<sequence length="352" mass="38858">MIESSHISSVKSGISKKKRVKPIESSGVATVIEQSIRPSTIDEIVGRDSEKKKLRMMISSTKRRGEVLDHILFYGPPGLGKTTFAIALANEINSSLRITSGPAIERQGDLAAILTNLKANDILFIDEIHRIPRVVEEILYPAMEDRAIDIVMGKGPSAKTIRLTLEPFTLIGATTQIGKISSPMRDRFGLIQRLDYFGEEDLVLILKRAAVLWDIAYDSDALTEVAKRSRGTARVALRLLKRVRDFAESEILKSFIDRETAIRGLELLGIDDLGLEEIDRKILASIYNNYGGGPVGLSTLAAAVSEDLNTVESVYEPFLMKCGLLQRTSRGRVLTEKGMRHAIEILGLTSII</sequence>
<accession>A0A0G0MT17</accession>
<evidence type="ECO:0000259" key="10">
    <source>
        <dbReference type="SMART" id="SM00382"/>
    </source>
</evidence>
<keyword evidence="11" id="KW-0347">Helicase</keyword>
<feature type="binding site" evidence="9">
    <location>
        <position position="332"/>
    </location>
    <ligand>
        <name>DNA</name>
        <dbReference type="ChEBI" id="CHEBI:16991"/>
    </ligand>
</feature>
<dbReference type="HAMAP" id="MF_00016">
    <property type="entry name" value="DNA_HJ_migration_RuvB"/>
    <property type="match status" value="1"/>
</dbReference>
<keyword evidence="4 9" id="KW-0378">Hydrolase</keyword>
<dbReference type="SMART" id="SM00382">
    <property type="entry name" value="AAA"/>
    <property type="match status" value="1"/>
</dbReference>
<comment type="catalytic activity">
    <reaction evidence="9">
        <text>ATP + H2O = ADP + phosphate + H(+)</text>
        <dbReference type="Rhea" id="RHEA:13065"/>
        <dbReference type="ChEBI" id="CHEBI:15377"/>
        <dbReference type="ChEBI" id="CHEBI:15378"/>
        <dbReference type="ChEBI" id="CHEBI:30616"/>
        <dbReference type="ChEBI" id="CHEBI:43474"/>
        <dbReference type="ChEBI" id="CHEBI:456216"/>
    </reaction>
</comment>
<dbReference type="EMBL" id="LBWK01000001">
    <property type="protein sequence ID" value="KKR06298.1"/>
    <property type="molecule type" value="Genomic_DNA"/>
</dbReference>
<dbReference type="GO" id="GO:0006310">
    <property type="term" value="P:DNA recombination"/>
    <property type="evidence" value="ECO:0007669"/>
    <property type="project" value="UniProtKB-UniRule"/>
</dbReference>
<name>A0A0G0MT17_9BACT</name>
<evidence type="ECO:0000256" key="9">
    <source>
        <dbReference type="HAMAP-Rule" id="MF_00016"/>
    </source>
</evidence>
<dbReference type="EC" id="3.6.4.-" evidence="9"/>
<evidence type="ECO:0000256" key="6">
    <source>
        <dbReference type="ARBA" id="ARBA00023125"/>
    </source>
</evidence>
<comment type="domain">
    <text evidence="9">Has 3 domains, the large (RuvB-L) and small ATPase (RuvB-S) domains and the C-terminal head (RuvB-H) domain. The head domain binds DNA, while the ATPase domains jointly bind ATP, ADP or are empty depending on the state of the subunit in the translocation cycle. During a single DNA translocation step the structure of each domain remains the same, but their relative positions change.</text>
</comment>
<feature type="binding site" evidence="9">
    <location>
        <position position="82"/>
    </location>
    <ligand>
        <name>Mg(2+)</name>
        <dbReference type="ChEBI" id="CHEBI:18420"/>
    </ligand>
</feature>
<feature type="binding site" evidence="9">
    <location>
        <position position="327"/>
    </location>
    <ligand>
        <name>DNA</name>
        <dbReference type="ChEBI" id="CHEBI:16991"/>
    </ligand>
</feature>
<dbReference type="Proteomes" id="UP000034799">
    <property type="component" value="Unassembled WGS sequence"/>
</dbReference>
<keyword evidence="6 9" id="KW-0238">DNA-binding</keyword>
<dbReference type="GO" id="GO:0016887">
    <property type="term" value="F:ATP hydrolysis activity"/>
    <property type="evidence" value="ECO:0007669"/>
    <property type="project" value="RHEA"/>
</dbReference>
<feature type="binding site" evidence="9">
    <location>
        <position position="37"/>
    </location>
    <ligand>
        <name>ATP</name>
        <dbReference type="ChEBI" id="CHEBI:30616"/>
    </ligand>
</feature>
<dbReference type="Pfam" id="PF05491">
    <property type="entry name" value="WHD_RuvB"/>
    <property type="match status" value="1"/>
</dbReference>
<dbReference type="STRING" id="1619100.UT34_C0001G0338"/>
<proteinExistence type="inferred from homology"/>
<dbReference type="CDD" id="cd00009">
    <property type="entry name" value="AAA"/>
    <property type="match status" value="1"/>
</dbReference>
<evidence type="ECO:0000256" key="8">
    <source>
        <dbReference type="ARBA" id="ARBA00023204"/>
    </source>
</evidence>
<feature type="binding site" evidence="9">
    <location>
        <position position="234"/>
    </location>
    <ligand>
        <name>ATP</name>
        <dbReference type="ChEBI" id="CHEBI:30616"/>
    </ligand>
</feature>
<comment type="function">
    <text evidence="9">The RuvA-RuvB-RuvC complex processes Holliday junction (HJ) DNA during genetic recombination and DNA repair, while the RuvA-RuvB complex plays an important role in the rescue of blocked DNA replication forks via replication fork reversal (RFR). RuvA specifically binds to HJ cruciform DNA, conferring on it an open structure. The RuvB hexamer acts as an ATP-dependent pump, pulling dsDNA into and through the RuvAB complex. RuvB forms 2 homohexamers on either side of HJ DNA bound by 1 or 2 RuvA tetramers; 4 subunits per hexamer contact DNA at a time. Coordinated motions by a converter formed by DNA-disengaged RuvB subunits stimulates ATP hydrolysis and nucleotide exchange. Immobilization of the converter enables RuvB to convert the ATP-contained energy into a lever motion, pulling 2 nucleotides of DNA out of the RuvA tetramer per ATP hydrolyzed, thus driving DNA branch migration. The RuvB motors rotate together with the DNA substrate, which together with the progressing nucleotide cycle form the mechanistic basis for DNA recombination by continuous HJ branch migration. Branch migration allows RuvC to scan DNA until it finds its consensus sequence, where it cleaves and resolves cruciform DNA.</text>
</comment>
<dbReference type="InterPro" id="IPR004605">
    <property type="entry name" value="DNA_helicase_Holl-junc_RuvB"/>
</dbReference>
<dbReference type="GO" id="GO:0000400">
    <property type="term" value="F:four-way junction DNA binding"/>
    <property type="evidence" value="ECO:0007669"/>
    <property type="project" value="UniProtKB-UniRule"/>
</dbReference>
<evidence type="ECO:0000256" key="4">
    <source>
        <dbReference type="ARBA" id="ARBA00022801"/>
    </source>
</evidence>
<keyword evidence="7 9" id="KW-0233">DNA recombination</keyword>
<keyword evidence="3 9" id="KW-0227">DNA damage</keyword>
<dbReference type="InterPro" id="IPR008823">
    <property type="entry name" value="RuvB_wg_C"/>
</dbReference>
<keyword evidence="5 9" id="KW-0067">ATP-binding</keyword>
<dbReference type="AlphaFoldDB" id="A0A0G0MT17"/>
<comment type="caution">
    <text evidence="11">The sequence shown here is derived from an EMBL/GenBank/DDBJ whole genome shotgun (WGS) entry which is preliminary data.</text>
</comment>
<protein>
    <recommendedName>
        <fullName evidence="9">Holliday junction branch migration complex subunit RuvB</fullName>
        <ecNumber evidence="9">3.6.4.-</ecNumber>
    </recommendedName>
</protein>
<dbReference type="Gene3D" id="1.10.8.60">
    <property type="match status" value="1"/>
</dbReference>
<evidence type="ECO:0000313" key="11">
    <source>
        <dbReference type="EMBL" id="KKR06298.1"/>
    </source>
</evidence>
<dbReference type="InterPro" id="IPR008824">
    <property type="entry name" value="RuvB-like_N"/>
</dbReference>
<feature type="domain" description="AAA+ ATPase" evidence="10">
    <location>
        <begin position="67"/>
        <end position="198"/>
    </location>
</feature>
<dbReference type="GO" id="GO:0005737">
    <property type="term" value="C:cytoplasm"/>
    <property type="evidence" value="ECO:0007669"/>
    <property type="project" value="UniProtKB-SubCell"/>
</dbReference>
<feature type="binding site" evidence="9">
    <location>
        <position position="78"/>
    </location>
    <ligand>
        <name>ATP</name>
        <dbReference type="ChEBI" id="CHEBI:30616"/>
    </ligand>
</feature>
<feature type="binding site" evidence="9">
    <location>
        <position position="187"/>
    </location>
    <ligand>
        <name>ATP</name>
        <dbReference type="ChEBI" id="CHEBI:30616"/>
    </ligand>
</feature>